<dbReference type="RefSeq" id="WP_074731809.1">
    <property type="nucleotide sequence ID" value="NZ_FNYK01000017.1"/>
</dbReference>
<dbReference type="eggNOG" id="COG1453">
    <property type="taxonomic scope" value="Bacteria"/>
</dbReference>
<dbReference type="Pfam" id="PF13187">
    <property type="entry name" value="Fer4_9"/>
    <property type="match status" value="1"/>
</dbReference>
<dbReference type="EMBL" id="FNYK01000017">
    <property type="protein sequence ID" value="SEI69132.1"/>
    <property type="molecule type" value="Genomic_DNA"/>
</dbReference>
<dbReference type="GO" id="GO:0046872">
    <property type="term" value="F:metal ion binding"/>
    <property type="evidence" value="ECO:0007669"/>
    <property type="project" value="UniProtKB-KW"/>
</dbReference>
<evidence type="ECO:0000256" key="1">
    <source>
        <dbReference type="ARBA" id="ARBA00022723"/>
    </source>
</evidence>
<evidence type="ECO:0000256" key="2">
    <source>
        <dbReference type="ARBA" id="ARBA00023004"/>
    </source>
</evidence>
<dbReference type="PROSITE" id="PS51379">
    <property type="entry name" value="4FE4S_FER_2"/>
    <property type="match status" value="1"/>
</dbReference>
<dbReference type="Gene3D" id="3.30.70.20">
    <property type="match status" value="1"/>
</dbReference>
<dbReference type="STRING" id="322505.SAMN04487836_1094"/>
<dbReference type="Proteomes" id="UP000183028">
    <property type="component" value="Unassembled WGS sequence"/>
</dbReference>
<dbReference type="GO" id="GO:0051536">
    <property type="term" value="F:iron-sulfur cluster binding"/>
    <property type="evidence" value="ECO:0007669"/>
    <property type="project" value="UniProtKB-KW"/>
</dbReference>
<organism evidence="5 6">
    <name type="scientific">Sharpea azabuensis</name>
    <dbReference type="NCBI Taxonomy" id="322505"/>
    <lineage>
        <taxon>Bacteria</taxon>
        <taxon>Bacillati</taxon>
        <taxon>Bacillota</taxon>
        <taxon>Erysipelotrichia</taxon>
        <taxon>Erysipelotrichales</taxon>
        <taxon>Coprobacillaceae</taxon>
        <taxon>Sharpea</taxon>
    </lineage>
</organism>
<dbReference type="SUPFAM" id="SSF51430">
    <property type="entry name" value="NAD(P)-linked oxidoreductase"/>
    <property type="match status" value="1"/>
</dbReference>
<dbReference type="GO" id="GO:0016491">
    <property type="term" value="F:oxidoreductase activity"/>
    <property type="evidence" value="ECO:0007669"/>
    <property type="project" value="InterPro"/>
</dbReference>
<dbReference type="SUPFAM" id="SSF46548">
    <property type="entry name" value="alpha-helical ferredoxin"/>
    <property type="match status" value="1"/>
</dbReference>
<protein>
    <recommendedName>
        <fullName evidence="4">4Fe-4S ferredoxin-type domain-containing protein</fullName>
    </recommendedName>
</protein>
<keyword evidence="1" id="KW-0479">Metal-binding</keyword>
<dbReference type="InterPro" id="IPR053135">
    <property type="entry name" value="AKR2_Oxidoreductase"/>
</dbReference>
<dbReference type="InterPro" id="IPR020471">
    <property type="entry name" value="AKR"/>
</dbReference>
<name>A0A1H6T005_9FIRM</name>
<dbReference type="PRINTS" id="PR00069">
    <property type="entry name" value="ALDKETRDTASE"/>
</dbReference>
<dbReference type="Gene3D" id="3.20.20.100">
    <property type="entry name" value="NADP-dependent oxidoreductase domain"/>
    <property type="match status" value="1"/>
</dbReference>
<keyword evidence="6" id="KW-1185">Reference proteome</keyword>
<gene>
    <name evidence="5" type="ORF">SAMN04487834_10178</name>
</gene>
<dbReference type="Pfam" id="PF00248">
    <property type="entry name" value="Aldo_ket_red"/>
    <property type="match status" value="1"/>
</dbReference>
<dbReference type="PANTHER" id="PTHR43312:SF2">
    <property type="entry name" value="OXIDOREDUCTASE"/>
    <property type="match status" value="1"/>
</dbReference>
<accession>A0A1H6T005</accession>
<dbReference type="InterPro" id="IPR017900">
    <property type="entry name" value="4Fe4S_Fe_S_CS"/>
</dbReference>
<evidence type="ECO:0000256" key="3">
    <source>
        <dbReference type="ARBA" id="ARBA00023014"/>
    </source>
</evidence>
<dbReference type="PROSITE" id="PS00198">
    <property type="entry name" value="4FE4S_FER_1"/>
    <property type="match status" value="1"/>
</dbReference>
<dbReference type="OrthoDB" id="9804790at2"/>
<evidence type="ECO:0000313" key="6">
    <source>
        <dbReference type="Proteomes" id="UP000183028"/>
    </source>
</evidence>
<reference evidence="6" key="1">
    <citation type="submission" date="2016-10" db="EMBL/GenBank/DDBJ databases">
        <authorList>
            <person name="Varghese N."/>
        </authorList>
    </citation>
    <scope>NUCLEOTIDE SEQUENCE [LARGE SCALE GENOMIC DNA]</scope>
    <source>
        <strain evidence="6">DSM 20406</strain>
    </source>
</reference>
<feature type="domain" description="4Fe-4S ferredoxin-type" evidence="4">
    <location>
        <begin position="328"/>
        <end position="357"/>
    </location>
</feature>
<dbReference type="InterPro" id="IPR017896">
    <property type="entry name" value="4Fe4S_Fe-S-bd"/>
</dbReference>
<dbReference type="PANTHER" id="PTHR43312">
    <property type="entry name" value="D-THREO-ALDOSE 1-DEHYDROGENASE"/>
    <property type="match status" value="1"/>
</dbReference>
<sequence>MKKLGFGLMRLPQCADGSIDLEQVKHMVDDFMAAGFTYFDTAYVYGDGASEKAAKTCLVDRYPRESYQIATKLNGWMGCHDEESAKKEFEVSLERLGCGYIDYYLLHAVKEDNLHFYNDWHLWDFIKEKKAQGLIKHIGFSYHDQPELLDQLLNEHPEVDFVQLQLNYADWENPAVSSRRNYEVCVKHHKKVIVMEPIKGGTLATPAPSVADVLKKAEPDMSVASWAIRYVASLENVIVVLSGMSNQEQMDDNISYMRDFVPLTAQEQEVIHQVQDIMASLDQIPCTACHYCTPGCPVHMPIPEIFEAMNRNILFGNKESAIKRYQRVTKETGPEDCIACGQCEAACPQHIAIIEQLKRTQEAFS</sequence>
<proteinExistence type="predicted"/>
<keyword evidence="2" id="KW-0408">Iron</keyword>
<evidence type="ECO:0000313" key="5">
    <source>
        <dbReference type="EMBL" id="SEI69132.1"/>
    </source>
</evidence>
<dbReference type="AlphaFoldDB" id="A0A1H6T005"/>
<dbReference type="InterPro" id="IPR023210">
    <property type="entry name" value="NADP_OxRdtase_dom"/>
</dbReference>
<evidence type="ECO:0000259" key="4">
    <source>
        <dbReference type="PROSITE" id="PS51379"/>
    </source>
</evidence>
<dbReference type="CDD" id="cd19096">
    <property type="entry name" value="AKR_Fe-S_oxidoreductase"/>
    <property type="match status" value="1"/>
</dbReference>
<keyword evidence="3" id="KW-0411">Iron-sulfur</keyword>
<dbReference type="InterPro" id="IPR036812">
    <property type="entry name" value="NAD(P)_OxRdtase_dom_sf"/>
</dbReference>